<reference evidence="2" key="2">
    <citation type="submission" date="2015-01" db="EMBL/GenBank/DDBJ databases">
        <title>Evolutionary Origins and Diversification of the Mycorrhizal Mutualists.</title>
        <authorList>
            <consortium name="DOE Joint Genome Institute"/>
            <consortium name="Mycorrhizal Genomics Consortium"/>
            <person name="Kohler A."/>
            <person name="Kuo A."/>
            <person name="Nagy L.G."/>
            <person name="Floudas D."/>
            <person name="Copeland A."/>
            <person name="Barry K.W."/>
            <person name="Cichocki N."/>
            <person name="Veneault-Fourrey C."/>
            <person name="LaButti K."/>
            <person name="Lindquist E.A."/>
            <person name="Lipzen A."/>
            <person name="Lundell T."/>
            <person name="Morin E."/>
            <person name="Murat C."/>
            <person name="Riley R."/>
            <person name="Ohm R."/>
            <person name="Sun H."/>
            <person name="Tunlid A."/>
            <person name="Henrissat B."/>
            <person name="Grigoriev I.V."/>
            <person name="Hibbett D.S."/>
            <person name="Martin F."/>
        </authorList>
    </citation>
    <scope>NUCLEOTIDE SEQUENCE [LARGE SCALE GENOMIC DNA]</scope>
    <source>
        <strain evidence="2">MUT 4182</strain>
    </source>
</reference>
<dbReference type="HOGENOM" id="CLU_2869302_0_0_1"/>
<keyword evidence="2" id="KW-1185">Reference proteome</keyword>
<dbReference type="AlphaFoldDB" id="A0A0C3LF96"/>
<gene>
    <name evidence="1" type="ORF">M407DRAFT_245932</name>
</gene>
<reference evidence="1 2" key="1">
    <citation type="submission" date="2014-04" db="EMBL/GenBank/DDBJ databases">
        <authorList>
            <consortium name="DOE Joint Genome Institute"/>
            <person name="Kuo A."/>
            <person name="Girlanda M."/>
            <person name="Perotto S."/>
            <person name="Kohler A."/>
            <person name="Nagy L.G."/>
            <person name="Floudas D."/>
            <person name="Copeland A."/>
            <person name="Barry K.W."/>
            <person name="Cichocki N."/>
            <person name="Veneault-Fourrey C."/>
            <person name="LaButti K."/>
            <person name="Lindquist E.A."/>
            <person name="Lipzen A."/>
            <person name="Lundell T."/>
            <person name="Morin E."/>
            <person name="Murat C."/>
            <person name="Sun H."/>
            <person name="Tunlid A."/>
            <person name="Henrissat B."/>
            <person name="Grigoriev I.V."/>
            <person name="Hibbett D.S."/>
            <person name="Martin F."/>
            <person name="Nordberg H.P."/>
            <person name="Cantor M.N."/>
            <person name="Hua S.X."/>
        </authorList>
    </citation>
    <scope>NUCLEOTIDE SEQUENCE [LARGE SCALE GENOMIC DNA]</scope>
    <source>
        <strain evidence="1 2">MUT 4182</strain>
    </source>
</reference>
<evidence type="ECO:0000313" key="1">
    <source>
        <dbReference type="EMBL" id="KIO20127.1"/>
    </source>
</evidence>
<protein>
    <submittedName>
        <fullName evidence="1">Uncharacterized protein</fullName>
    </submittedName>
</protein>
<dbReference type="Proteomes" id="UP000054248">
    <property type="component" value="Unassembled WGS sequence"/>
</dbReference>
<organism evidence="1 2">
    <name type="scientific">Tulasnella calospora MUT 4182</name>
    <dbReference type="NCBI Taxonomy" id="1051891"/>
    <lineage>
        <taxon>Eukaryota</taxon>
        <taxon>Fungi</taxon>
        <taxon>Dikarya</taxon>
        <taxon>Basidiomycota</taxon>
        <taxon>Agaricomycotina</taxon>
        <taxon>Agaricomycetes</taxon>
        <taxon>Cantharellales</taxon>
        <taxon>Tulasnellaceae</taxon>
        <taxon>Tulasnella</taxon>
    </lineage>
</organism>
<name>A0A0C3LF96_9AGAM</name>
<accession>A0A0C3LF96</accession>
<evidence type="ECO:0000313" key="2">
    <source>
        <dbReference type="Proteomes" id="UP000054248"/>
    </source>
</evidence>
<proteinExistence type="predicted"/>
<dbReference type="EMBL" id="KN823186">
    <property type="protein sequence ID" value="KIO20127.1"/>
    <property type="molecule type" value="Genomic_DNA"/>
</dbReference>
<sequence length="64" mass="7139">MGSLRLSAGLLVVGPGNISLHGKWLDRARTCKYIEVHSGISFIRVSYEIRLLSDNSSVVKRLRL</sequence>